<proteinExistence type="predicted"/>
<evidence type="ECO:0000313" key="3">
    <source>
        <dbReference type="Proteomes" id="UP000822688"/>
    </source>
</evidence>
<protein>
    <submittedName>
        <fullName evidence="2">Uncharacterized protein</fullName>
    </submittedName>
</protein>
<dbReference type="Proteomes" id="UP000822688">
    <property type="component" value="Chromosome 5"/>
</dbReference>
<keyword evidence="1" id="KW-0732">Signal</keyword>
<comment type="caution">
    <text evidence="2">The sequence shown here is derived from an EMBL/GenBank/DDBJ whole genome shotgun (WGS) entry which is preliminary data.</text>
</comment>
<organism evidence="2 3">
    <name type="scientific">Ceratodon purpureus</name>
    <name type="common">Fire moss</name>
    <name type="synonym">Dicranum purpureum</name>
    <dbReference type="NCBI Taxonomy" id="3225"/>
    <lineage>
        <taxon>Eukaryota</taxon>
        <taxon>Viridiplantae</taxon>
        <taxon>Streptophyta</taxon>
        <taxon>Embryophyta</taxon>
        <taxon>Bryophyta</taxon>
        <taxon>Bryophytina</taxon>
        <taxon>Bryopsida</taxon>
        <taxon>Dicranidae</taxon>
        <taxon>Pseudoditrichales</taxon>
        <taxon>Ditrichaceae</taxon>
        <taxon>Ceratodon</taxon>
    </lineage>
</organism>
<dbReference type="AlphaFoldDB" id="A0A8T0I4I6"/>
<reference evidence="2" key="1">
    <citation type="submission" date="2020-06" db="EMBL/GenBank/DDBJ databases">
        <title>WGS assembly of Ceratodon purpureus strain R40.</title>
        <authorList>
            <person name="Carey S.B."/>
            <person name="Jenkins J."/>
            <person name="Shu S."/>
            <person name="Lovell J.T."/>
            <person name="Sreedasyam A."/>
            <person name="Maumus F."/>
            <person name="Tiley G.P."/>
            <person name="Fernandez-Pozo N."/>
            <person name="Barry K."/>
            <person name="Chen C."/>
            <person name="Wang M."/>
            <person name="Lipzen A."/>
            <person name="Daum C."/>
            <person name="Saski C.A."/>
            <person name="Payton A.C."/>
            <person name="Mcbreen J.C."/>
            <person name="Conrad R.E."/>
            <person name="Kollar L.M."/>
            <person name="Olsson S."/>
            <person name="Huttunen S."/>
            <person name="Landis J.B."/>
            <person name="Wickett N.J."/>
            <person name="Johnson M.G."/>
            <person name="Rensing S.A."/>
            <person name="Grimwood J."/>
            <person name="Schmutz J."/>
            <person name="Mcdaniel S.F."/>
        </authorList>
    </citation>
    <scope>NUCLEOTIDE SEQUENCE</scope>
    <source>
        <strain evidence="2">R40</strain>
    </source>
</reference>
<feature type="chain" id="PRO_5035874711" evidence="1">
    <location>
        <begin position="27"/>
        <end position="49"/>
    </location>
</feature>
<keyword evidence="3" id="KW-1185">Reference proteome</keyword>
<accession>A0A8T0I4I6</accession>
<gene>
    <name evidence="2" type="ORF">KC19_5G183700</name>
</gene>
<evidence type="ECO:0000256" key="1">
    <source>
        <dbReference type="SAM" id="SignalP"/>
    </source>
</evidence>
<dbReference type="EMBL" id="CM026425">
    <property type="protein sequence ID" value="KAG0577809.1"/>
    <property type="molecule type" value="Genomic_DNA"/>
</dbReference>
<feature type="signal peptide" evidence="1">
    <location>
        <begin position="1"/>
        <end position="26"/>
    </location>
</feature>
<evidence type="ECO:0000313" key="2">
    <source>
        <dbReference type="EMBL" id="KAG0577809.1"/>
    </source>
</evidence>
<sequence length="49" mass="5375">MDALCARWRFVIITLLLLGKARPYLGAEAEAGMDVNIRSRGSKPKGSEL</sequence>
<name>A0A8T0I4I6_CERPU</name>